<feature type="transmembrane region" description="Helical" evidence="7">
    <location>
        <begin position="187"/>
        <end position="214"/>
    </location>
</feature>
<evidence type="ECO:0000313" key="9">
    <source>
        <dbReference type="Proteomes" id="UP000233276"/>
    </source>
</evidence>
<accession>A0A2K9DQ47</accession>
<dbReference type="Pfam" id="PF00528">
    <property type="entry name" value="BPD_transp_1"/>
    <property type="match status" value="1"/>
</dbReference>
<name>A0A2K9DQ47_9MICO</name>
<keyword evidence="5 7" id="KW-1133">Transmembrane helix</keyword>
<organism evidence="8 9">
    <name type="scientific">Microbacterium hominis</name>
    <dbReference type="NCBI Taxonomy" id="162426"/>
    <lineage>
        <taxon>Bacteria</taxon>
        <taxon>Bacillati</taxon>
        <taxon>Actinomycetota</taxon>
        <taxon>Actinomycetes</taxon>
        <taxon>Micrococcales</taxon>
        <taxon>Microbacteriaceae</taxon>
        <taxon>Microbacterium</taxon>
    </lineage>
</organism>
<dbReference type="EMBL" id="CP025299">
    <property type="protein sequence ID" value="AUG30508.1"/>
    <property type="molecule type" value="Genomic_DNA"/>
</dbReference>
<protein>
    <submittedName>
        <fullName evidence="8">Nitrate ABC transporter permease</fullName>
    </submittedName>
</protein>
<gene>
    <name evidence="8" type="ORF">CXR34_14255</name>
</gene>
<dbReference type="GO" id="GO:0055085">
    <property type="term" value="P:transmembrane transport"/>
    <property type="evidence" value="ECO:0007669"/>
    <property type="project" value="InterPro"/>
</dbReference>
<reference evidence="8 9" key="1">
    <citation type="submission" date="2017-12" db="EMBL/GenBank/DDBJ databases">
        <title>Isolation and characterization of estrogens degradatiion strain Microbacterium hominis SJTG1.</title>
        <authorList>
            <person name="Xiong W."/>
            <person name="Yin C."/>
            <person name="Zheng D."/>
            <person name="Liang R."/>
        </authorList>
    </citation>
    <scope>NUCLEOTIDE SEQUENCE [LARGE SCALE GENOMIC DNA]</scope>
    <source>
        <strain evidence="8 9">SJTG1</strain>
    </source>
</reference>
<evidence type="ECO:0000256" key="6">
    <source>
        <dbReference type="ARBA" id="ARBA00023136"/>
    </source>
</evidence>
<feature type="transmembrane region" description="Helical" evidence="7">
    <location>
        <begin position="118"/>
        <end position="138"/>
    </location>
</feature>
<dbReference type="InterPro" id="IPR035906">
    <property type="entry name" value="MetI-like_sf"/>
</dbReference>
<feature type="transmembrane region" description="Helical" evidence="7">
    <location>
        <begin position="240"/>
        <end position="261"/>
    </location>
</feature>
<keyword evidence="2 7" id="KW-0813">Transport</keyword>
<dbReference type="RefSeq" id="WP_101306767.1">
    <property type="nucleotide sequence ID" value="NZ_CP025299.1"/>
</dbReference>
<feature type="transmembrane region" description="Helical" evidence="7">
    <location>
        <begin position="144"/>
        <end position="166"/>
    </location>
</feature>
<dbReference type="GO" id="GO:0005886">
    <property type="term" value="C:plasma membrane"/>
    <property type="evidence" value="ECO:0007669"/>
    <property type="project" value="UniProtKB-SubCell"/>
</dbReference>
<evidence type="ECO:0000256" key="1">
    <source>
        <dbReference type="ARBA" id="ARBA00004651"/>
    </source>
</evidence>
<evidence type="ECO:0000256" key="7">
    <source>
        <dbReference type="RuleBase" id="RU363032"/>
    </source>
</evidence>
<sequence>MAASVPTGHISTARLRRTRARRVPRGVLVAVEAAVPILLVAAWWVASASSTNAFFPPLQTILRRLVEMSAAPRFWLDVGSSLGNLFLSFALASVLGIVLGTVFGLVRPVSWFVDPVLHFFRAIPPVALVPIFVSLIGFGNETRIVSITLAALFPTLIATIDGVRAVDPVLKMVVRAYRMPLPTRVALVTLPAASPRILSGMQVSLVTAFIVMIASEMLGSSSGLGAATLLAQQSFAIADMWAGILLLGVIGYATSALFGLLRRGVLRWYIAAQQMGREL</sequence>
<dbReference type="AlphaFoldDB" id="A0A2K9DQ47"/>
<keyword evidence="6 7" id="KW-0472">Membrane</keyword>
<evidence type="ECO:0000313" key="8">
    <source>
        <dbReference type="EMBL" id="AUG30508.1"/>
    </source>
</evidence>
<evidence type="ECO:0000256" key="3">
    <source>
        <dbReference type="ARBA" id="ARBA00022475"/>
    </source>
</evidence>
<dbReference type="PROSITE" id="PS50928">
    <property type="entry name" value="ABC_TM1"/>
    <property type="match status" value="1"/>
</dbReference>
<dbReference type="Proteomes" id="UP000233276">
    <property type="component" value="Chromosome"/>
</dbReference>
<dbReference type="Gene3D" id="1.10.3720.10">
    <property type="entry name" value="MetI-like"/>
    <property type="match status" value="1"/>
</dbReference>
<evidence type="ECO:0000256" key="4">
    <source>
        <dbReference type="ARBA" id="ARBA00022692"/>
    </source>
</evidence>
<dbReference type="PANTHER" id="PTHR30151:SF0">
    <property type="entry name" value="ABC TRANSPORTER PERMEASE PROTEIN MJ0413-RELATED"/>
    <property type="match status" value="1"/>
</dbReference>
<evidence type="ECO:0000256" key="2">
    <source>
        <dbReference type="ARBA" id="ARBA00022448"/>
    </source>
</evidence>
<proteinExistence type="inferred from homology"/>
<dbReference type="KEGG" id="mhos:CXR34_14255"/>
<keyword evidence="4 7" id="KW-0812">Transmembrane</keyword>
<dbReference type="InterPro" id="IPR000515">
    <property type="entry name" value="MetI-like"/>
</dbReference>
<comment type="similarity">
    <text evidence="7">Belongs to the binding-protein-dependent transport system permease family.</text>
</comment>
<dbReference type="PANTHER" id="PTHR30151">
    <property type="entry name" value="ALKANE SULFONATE ABC TRANSPORTER-RELATED, MEMBRANE SUBUNIT"/>
    <property type="match status" value="1"/>
</dbReference>
<feature type="transmembrane region" description="Helical" evidence="7">
    <location>
        <begin position="26"/>
        <end position="46"/>
    </location>
</feature>
<feature type="transmembrane region" description="Helical" evidence="7">
    <location>
        <begin position="85"/>
        <end position="106"/>
    </location>
</feature>
<evidence type="ECO:0000256" key="5">
    <source>
        <dbReference type="ARBA" id="ARBA00022989"/>
    </source>
</evidence>
<keyword evidence="3" id="KW-1003">Cell membrane</keyword>
<dbReference type="SUPFAM" id="SSF161098">
    <property type="entry name" value="MetI-like"/>
    <property type="match status" value="1"/>
</dbReference>
<comment type="subcellular location">
    <subcellularLocation>
        <location evidence="1 7">Cell membrane</location>
        <topology evidence="1 7">Multi-pass membrane protein</topology>
    </subcellularLocation>
</comment>